<dbReference type="AlphaFoldDB" id="A0A4U6D419"/>
<accession>A0A4U6D419</accession>
<dbReference type="Pfam" id="PF00589">
    <property type="entry name" value="Phage_integrase"/>
    <property type="match status" value="1"/>
</dbReference>
<dbReference type="InterPro" id="IPR010998">
    <property type="entry name" value="Integrase_recombinase_N"/>
</dbReference>
<evidence type="ECO:0000256" key="1">
    <source>
        <dbReference type="ARBA" id="ARBA00008857"/>
    </source>
</evidence>
<dbReference type="GO" id="GO:0006310">
    <property type="term" value="P:DNA recombination"/>
    <property type="evidence" value="ECO:0007669"/>
    <property type="project" value="UniProtKB-KW"/>
</dbReference>
<dbReference type="GO" id="GO:0003677">
    <property type="term" value="F:DNA binding"/>
    <property type="evidence" value="ECO:0007669"/>
    <property type="project" value="UniProtKB-KW"/>
</dbReference>
<dbReference type="SUPFAM" id="SSF56349">
    <property type="entry name" value="DNA breaking-rejoining enzymes"/>
    <property type="match status" value="1"/>
</dbReference>
<protein>
    <submittedName>
        <fullName evidence="5">Site-specific integrase</fullName>
    </submittedName>
</protein>
<dbReference type="Gene3D" id="1.10.443.10">
    <property type="entry name" value="Intergrase catalytic core"/>
    <property type="match status" value="1"/>
</dbReference>
<dbReference type="InterPro" id="IPR002104">
    <property type="entry name" value="Integrase_catalytic"/>
</dbReference>
<dbReference type="Pfam" id="PF17293">
    <property type="entry name" value="Arm-DNA-bind_5"/>
    <property type="match status" value="1"/>
</dbReference>
<feature type="domain" description="Tyr recombinase" evidence="4">
    <location>
        <begin position="221"/>
        <end position="398"/>
    </location>
</feature>
<proteinExistence type="inferred from homology"/>
<dbReference type="Proteomes" id="UP000304900">
    <property type="component" value="Unassembled WGS sequence"/>
</dbReference>
<evidence type="ECO:0000259" key="4">
    <source>
        <dbReference type="PROSITE" id="PS51898"/>
    </source>
</evidence>
<dbReference type="InterPro" id="IPR011010">
    <property type="entry name" value="DNA_brk_join_enz"/>
</dbReference>
<evidence type="ECO:0000313" key="6">
    <source>
        <dbReference type="Proteomes" id="UP000304900"/>
    </source>
</evidence>
<dbReference type="Pfam" id="PF13102">
    <property type="entry name" value="Phage_int_SAM_5"/>
    <property type="match status" value="1"/>
</dbReference>
<dbReference type="InterPro" id="IPR013762">
    <property type="entry name" value="Integrase-like_cat_sf"/>
</dbReference>
<reference evidence="5 6" key="1">
    <citation type="submission" date="2019-05" db="EMBL/GenBank/DDBJ databases">
        <title>Dyadobacter AR-3-8 sp. nov., isolated from arctic soil.</title>
        <authorList>
            <person name="Chaudhary D.K."/>
        </authorList>
    </citation>
    <scope>NUCLEOTIDE SEQUENCE [LARGE SCALE GENOMIC DNA]</scope>
    <source>
        <strain evidence="5 6">AR-3-8</strain>
    </source>
</reference>
<dbReference type="RefSeq" id="WP_137340555.1">
    <property type="nucleotide sequence ID" value="NZ_SZVO01000006.1"/>
</dbReference>
<evidence type="ECO:0000313" key="5">
    <source>
        <dbReference type="EMBL" id="TKT91406.1"/>
    </source>
</evidence>
<dbReference type="PROSITE" id="PS51898">
    <property type="entry name" value="TYR_RECOMBINASE"/>
    <property type="match status" value="1"/>
</dbReference>
<dbReference type="PANTHER" id="PTHR30349:SF64">
    <property type="entry name" value="PROPHAGE INTEGRASE INTD-RELATED"/>
    <property type="match status" value="1"/>
</dbReference>
<evidence type="ECO:0000256" key="2">
    <source>
        <dbReference type="ARBA" id="ARBA00023125"/>
    </source>
</evidence>
<gene>
    <name evidence="5" type="ORF">FDK13_13605</name>
</gene>
<dbReference type="InterPro" id="IPR025269">
    <property type="entry name" value="SAM-like_dom"/>
</dbReference>
<evidence type="ECO:0000256" key="3">
    <source>
        <dbReference type="ARBA" id="ARBA00023172"/>
    </source>
</evidence>
<comment type="caution">
    <text evidence="5">The sequence shown here is derived from an EMBL/GenBank/DDBJ whole genome shotgun (WGS) entry which is preliminary data.</text>
</comment>
<sequence length="407" mass="47337">MLEKSFGLFFFLKKPKIENEDGTRYVYLKITVDGDSKEISTKRLWHPLRWSKESGNAAGKKEDSKSLNAFLDTYKEKAYQAKRLLLDNDRQVTAQAMKDILTGKGEDRKMVIDLFQYHNDQMEALIGKDFAKGTHKRYETSLSHTRSFIQWKYKVDDLPIKDLDYDFITEYSFWFKSIRKCNQNTTAKYLGNFKKIVLECVKKKWLRSDPFAEFKLVKKEVLRRPLTAGELKVIENKKIEIERIAQVRDIFLFSCYTGLAYIDVKQLSRNQIAKGIDGAFWIFSNRQKTETATNIPLLPQAIKILEKYKKHPQCLAEDRLLPVLSNQKMNSYLKEIADLCGIRKILTYHIARHTFATTVTLSNNVPIESVSKMLGHKSIKQTQQYAKVVDIKLSQDMETLKNKLSKG</sequence>
<name>A0A4U6D419_9BACT</name>
<keyword evidence="2" id="KW-0238">DNA-binding</keyword>
<dbReference type="CDD" id="cd01185">
    <property type="entry name" value="INTN1_C_like"/>
    <property type="match status" value="1"/>
</dbReference>
<dbReference type="PANTHER" id="PTHR30349">
    <property type="entry name" value="PHAGE INTEGRASE-RELATED"/>
    <property type="match status" value="1"/>
</dbReference>
<dbReference type="InterPro" id="IPR050090">
    <property type="entry name" value="Tyrosine_recombinase_XerCD"/>
</dbReference>
<comment type="similarity">
    <text evidence="1">Belongs to the 'phage' integrase family.</text>
</comment>
<keyword evidence="3" id="KW-0233">DNA recombination</keyword>
<dbReference type="Gene3D" id="1.10.150.130">
    <property type="match status" value="1"/>
</dbReference>
<dbReference type="EMBL" id="SZVO01000006">
    <property type="protein sequence ID" value="TKT91406.1"/>
    <property type="molecule type" value="Genomic_DNA"/>
</dbReference>
<keyword evidence="6" id="KW-1185">Reference proteome</keyword>
<organism evidence="5 6">
    <name type="scientific">Dyadobacter frigoris</name>
    <dbReference type="NCBI Taxonomy" id="2576211"/>
    <lineage>
        <taxon>Bacteria</taxon>
        <taxon>Pseudomonadati</taxon>
        <taxon>Bacteroidota</taxon>
        <taxon>Cytophagia</taxon>
        <taxon>Cytophagales</taxon>
        <taxon>Spirosomataceae</taxon>
        <taxon>Dyadobacter</taxon>
    </lineage>
</organism>
<dbReference type="GO" id="GO:0015074">
    <property type="term" value="P:DNA integration"/>
    <property type="evidence" value="ECO:0007669"/>
    <property type="project" value="InterPro"/>
</dbReference>
<dbReference type="InterPro" id="IPR035386">
    <property type="entry name" value="Arm-DNA-bind_5"/>
</dbReference>
<dbReference type="OrthoDB" id="1098628at2"/>